<accession>A0ABS2UXX7</accession>
<name>A0ABS2UXX7_9ACTN</name>
<dbReference type="EMBL" id="JAFEJA010000001">
    <property type="protein sequence ID" value="MBM9622229.1"/>
    <property type="molecule type" value="Genomic_DNA"/>
</dbReference>
<proteinExistence type="predicted"/>
<gene>
    <name evidence="1" type="ORF">JE024_26525</name>
</gene>
<evidence type="ECO:0000313" key="1">
    <source>
        <dbReference type="EMBL" id="MBM9622229.1"/>
    </source>
</evidence>
<organism evidence="1 2">
    <name type="scientific">Streptomyces zhihengii</name>
    <dbReference type="NCBI Taxonomy" id="1818004"/>
    <lineage>
        <taxon>Bacteria</taxon>
        <taxon>Bacillati</taxon>
        <taxon>Actinomycetota</taxon>
        <taxon>Actinomycetes</taxon>
        <taxon>Kitasatosporales</taxon>
        <taxon>Streptomycetaceae</taxon>
        <taxon>Streptomyces</taxon>
    </lineage>
</organism>
<reference evidence="1 2" key="1">
    <citation type="journal article" date="2016" name="Arch. Microbiol.">
        <title>Streptomyces zhihengii sp. nov., isolated from rhizospheric soil of Psammosilene tunicoides.</title>
        <authorList>
            <person name="Huang M.J."/>
            <person name="Fei J.J."/>
            <person name="Salam N."/>
            <person name="Kim C.J."/>
            <person name="Hozzein W.N."/>
            <person name="Xiao M."/>
            <person name="Huang H.Q."/>
            <person name="Li W.J."/>
        </authorList>
    </citation>
    <scope>NUCLEOTIDE SEQUENCE [LARGE SCALE GENOMIC DNA]</scope>
    <source>
        <strain evidence="1 2">YIM T102</strain>
    </source>
</reference>
<keyword evidence="2" id="KW-1185">Reference proteome</keyword>
<protein>
    <submittedName>
        <fullName evidence="1">Uncharacterized protein</fullName>
    </submittedName>
</protein>
<dbReference type="Proteomes" id="UP000664109">
    <property type="component" value="Unassembled WGS sequence"/>
</dbReference>
<evidence type="ECO:0000313" key="2">
    <source>
        <dbReference type="Proteomes" id="UP000664109"/>
    </source>
</evidence>
<sequence length="105" mass="11748">MAWTDEDLPTYGTPEWAALGPDDPRRLASALHAAEMWRRFGDEEGLVQMLADVSRVHTFAKETPAPYRPRPAHALRATPGWPPIAVPGRPGVYLTAERDEMRWAA</sequence>
<comment type="caution">
    <text evidence="1">The sequence shown here is derived from an EMBL/GenBank/DDBJ whole genome shotgun (WGS) entry which is preliminary data.</text>
</comment>